<name>A0A9P4UQZ6_9PEZI</name>
<protein>
    <submittedName>
        <fullName evidence="3">Uncharacterized protein</fullName>
    </submittedName>
</protein>
<feature type="region of interest" description="Disordered" evidence="1">
    <location>
        <begin position="325"/>
        <end position="354"/>
    </location>
</feature>
<keyword evidence="2" id="KW-0812">Transmembrane</keyword>
<keyword evidence="2" id="KW-1133">Transmembrane helix</keyword>
<dbReference type="Proteomes" id="UP000799441">
    <property type="component" value="Unassembled WGS sequence"/>
</dbReference>
<evidence type="ECO:0000256" key="1">
    <source>
        <dbReference type="SAM" id="MobiDB-lite"/>
    </source>
</evidence>
<evidence type="ECO:0000256" key="2">
    <source>
        <dbReference type="SAM" id="Phobius"/>
    </source>
</evidence>
<proteinExistence type="predicted"/>
<gene>
    <name evidence="3" type="ORF">K431DRAFT_343524</name>
</gene>
<feature type="transmembrane region" description="Helical" evidence="2">
    <location>
        <begin position="80"/>
        <end position="106"/>
    </location>
</feature>
<organism evidence="3 4">
    <name type="scientific">Polychaeton citri CBS 116435</name>
    <dbReference type="NCBI Taxonomy" id="1314669"/>
    <lineage>
        <taxon>Eukaryota</taxon>
        <taxon>Fungi</taxon>
        <taxon>Dikarya</taxon>
        <taxon>Ascomycota</taxon>
        <taxon>Pezizomycotina</taxon>
        <taxon>Dothideomycetes</taxon>
        <taxon>Dothideomycetidae</taxon>
        <taxon>Capnodiales</taxon>
        <taxon>Capnodiaceae</taxon>
        <taxon>Polychaeton</taxon>
    </lineage>
</organism>
<evidence type="ECO:0000313" key="3">
    <source>
        <dbReference type="EMBL" id="KAF2725067.1"/>
    </source>
</evidence>
<sequence length="354" mass="39606">MSVALTNRTTTSCRYTPSDEETGMEDMSRLRKQPSVKHTGGDGSSGRQGSSRRKSAIKTTTIDANHACCRSPVLLERYDGILYGVYISTTLSCTTAVLPLAFLLILTGMPGYQSLKPLLISSITVAGLNMCWLLFLALLLRYKMNQPRFCMVAPRRHHREKSLQIGLPTLVHSTNQRLAPTKQTQPQACNESGKNLAEPISDEIERLKLPQNSRSDGEGRGTHINGRTIAATMAARVETMPIKRGTVRSMETKGLPMRRQSVWLLALTYSIDARNQEKERQRLKSMSRASWLYCKSAGNLHMIWWTANKYRQQRSETCIVSSPESGVIANSPDEKEKDCSRHRAVVLSKGHGRR</sequence>
<keyword evidence="2" id="KW-0472">Membrane</keyword>
<accession>A0A9P4UQZ6</accession>
<feature type="compositionally biased region" description="Polar residues" evidence="1">
    <location>
        <begin position="1"/>
        <end position="15"/>
    </location>
</feature>
<feature type="transmembrane region" description="Helical" evidence="2">
    <location>
        <begin position="118"/>
        <end position="140"/>
    </location>
</feature>
<dbReference type="AlphaFoldDB" id="A0A9P4UQZ6"/>
<evidence type="ECO:0000313" key="4">
    <source>
        <dbReference type="Proteomes" id="UP000799441"/>
    </source>
</evidence>
<keyword evidence="4" id="KW-1185">Reference proteome</keyword>
<feature type="region of interest" description="Disordered" evidence="1">
    <location>
        <begin position="1"/>
        <end position="56"/>
    </location>
</feature>
<dbReference type="EMBL" id="MU003769">
    <property type="protein sequence ID" value="KAF2725067.1"/>
    <property type="molecule type" value="Genomic_DNA"/>
</dbReference>
<reference evidence="3" key="1">
    <citation type="journal article" date="2020" name="Stud. Mycol.">
        <title>101 Dothideomycetes genomes: a test case for predicting lifestyles and emergence of pathogens.</title>
        <authorList>
            <person name="Haridas S."/>
            <person name="Albert R."/>
            <person name="Binder M."/>
            <person name="Bloem J."/>
            <person name="Labutti K."/>
            <person name="Salamov A."/>
            <person name="Andreopoulos B."/>
            <person name="Baker S."/>
            <person name="Barry K."/>
            <person name="Bills G."/>
            <person name="Bluhm B."/>
            <person name="Cannon C."/>
            <person name="Castanera R."/>
            <person name="Culley D."/>
            <person name="Daum C."/>
            <person name="Ezra D."/>
            <person name="Gonzalez J."/>
            <person name="Henrissat B."/>
            <person name="Kuo A."/>
            <person name="Liang C."/>
            <person name="Lipzen A."/>
            <person name="Lutzoni F."/>
            <person name="Magnuson J."/>
            <person name="Mondo S."/>
            <person name="Nolan M."/>
            <person name="Ohm R."/>
            <person name="Pangilinan J."/>
            <person name="Park H.-J."/>
            <person name="Ramirez L."/>
            <person name="Alfaro M."/>
            <person name="Sun H."/>
            <person name="Tritt A."/>
            <person name="Yoshinaga Y."/>
            <person name="Zwiers L.-H."/>
            <person name="Turgeon B."/>
            <person name="Goodwin S."/>
            <person name="Spatafora J."/>
            <person name="Crous P."/>
            <person name="Grigoriev I."/>
        </authorList>
    </citation>
    <scope>NUCLEOTIDE SEQUENCE</scope>
    <source>
        <strain evidence="3">CBS 116435</strain>
    </source>
</reference>
<feature type="compositionally biased region" description="Basic and acidic residues" evidence="1">
    <location>
        <begin position="332"/>
        <end position="341"/>
    </location>
</feature>
<feature type="compositionally biased region" description="Basic residues" evidence="1">
    <location>
        <begin position="342"/>
        <end position="354"/>
    </location>
</feature>
<comment type="caution">
    <text evidence="3">The sequence shown here is derived from an EMBL/GenBank/DDBJ whole genome shotgun (WGS) entry which is preliminary data.</text>
</comment>